<comment type="caution">
    <text evidence="3">The sequence shown here is derived from an EMBL/GenBank/DDBJ whole genome shotgun (WGS) entry which is preliminary data.</text>
</comment>
<dbReference type="SUPFAM" id="SSF52096">
    <property type="entry name" value="ClpP/crotonase"/>
    <property type="match status" value="1"/>
</dbReference>
<dbReference type="Gene3D" id="3.90.226.10">
    <property type="entry name" value="2-enoyl-CoA Hydratase, Chain A, domain 1"/>
    <property type="match status" value="1"/>
</dbReference>
<feature type="domain" description="Tail specific protease" evidence="2">
    <location>
        <begin position="252"/>
        <end position="464"/>
    </location>
</feature>
<name>A0A363NYU5_9SPHI</name>
<dbReference type="AlphaFoldDB" id="A0A363NYU5"/>
<dbReference type="PANTHER" id="PTHR32060:SF22">
    <property type="entry name" value="CARBOXYL-TERMINAL-PROCESSING PEPTIDASE 3, CHLOROPLASTIC"/>
    <property type="match status" value="1"/>
</dbReference>
<dbReference type="InterPro" id="IPR029045">
    <property type="entry name" value="ClpP/crotonase-like_dom_sf"/>
</dbReference>
<reference evidence="3 4" key="1">
    <citation type="submission" date="2018-04" db="EMBL/GenBank/DDBJ databases">
        <title>Sphingobacterium sp. M46 Genome.</title>
        <authorList>
            <person name="Cheng J."/>
            <person name="Li Y."/>
        </authorList>
    </citation>
    <scope>NUCLEOTIDE SEQUENCE [LARGE SCALE GENOMIC DNA]</scope>
    <source>
        <strain evidence="3 4">M46</strain>
    </source>
</reference>
<organism evidence="3 4">
    <name type="scientific">Sphingobacterium athyrii</name>
    <dbReference type="NCBI Taxonomy" id="2152717"/>
    <lineage>
        <taxon>Bacteria</taxon>
        <taxon>Pseudomonadati</taxon>
        <taxon>Bacteroidota</taxon>
        <taxon>Sphingobacteriia</taxon>
        <taxon>Sphingobacteriales</taxon>
        <taxon>Sphingobacteriaceae</taxon>
        <taxon>Sphingobacterium</taxon>
    </lineage>
</organism>
<feature type="chain" id="PRO_5016569170" evidence="1">
    <location>
        <begin position="21"/>
        <end position="486"/>
    </location>
</feature>
<feature type="signal peptide" evidence="1">
    <location>
        <begin position="1"/>
        <end position="20"/>
    </location>
</feature>
<dbReference type="GO" id="GO:0008236">
    <property type="term" value="F:serine-type peptidase activity"/>
    <property type="evidence" value="ECO:0007669"/>
    <property type="project" value="InterPro"/>
</dbReference>
<dbReference type="EMBL" id="QCXX01000001">
    <property type="protein sequence ID" value="PUV25841.1"/>
    <property type="molecule type" value="Genomic_DNA"/>
</dbReference>
<protein>
    <submittedName>
        <fullName evidence="3">Peptidase S41</fullName>
    </submittedName>
</protein>
<dbReference type="RefSeq" id="WP_108632148.1">
    <property type="nucleotide sequence ID" value="NZ_QCXX01000001.1"/>
</dbReference>
<dbReference type="OrthoDB" id="2327485at2"/>
<dbReference type="GO" id="GO:0006508">
    <property type="term" value="P:proteolysis"/>
    <property type="evidence" value="ECO:0007669"/>
    <property type="project" value="InterPro"/>
</dbReference>
<gene>
    <name evidence="3" type="ORF">DCO56_02385</name>
</gene>
<sequence length="486" mass="55586">MFKLILPFAFILIFSCNLQAQNCNCAENLKWVKKIIEENDAGFQYALDQKGQDAYQAHNAKIEQKLAGIKSNLDCTKLLSEWLQFIRKGHLSINRIDGKDVDSLVSDTGFITKNNHPTVSISEDEFRNYLTIKKEQNLEGIWDSPPYKVAIKKYPEGYKGIIVSSTADNWMLGDVKFALNNELSEGIYYLRDKTPEKISFTLPIGKNMFQLGNYLYTKIYPIVENTPLEADFVKSYSTGKPYLQKINAKTILLRIPSFNGRQKQTIDSLIAIHRPQLEKIENLIIDIRNNGGGSDGSYAEIIPFLYTNPIRTIGVTFYSTKLNNQRMLDFCKNYKEYGIDPMEIPFYRAAYDSLNNHLGEFVNLRPDRKLVRIDSGYSTLPYPRQVAIIINGGNGSTAEQFLLEAKQSKKVKLFGTTTSGVLDISNMYFVESPCKEYKLGYALSKSYRIPNMAIDNKGIQPDYYIDQTIQNTEWVDYVRKILEDSK</sequence>
<dbReference type="Proteomes" id="UP000250831">
    <property type="component" value="Unassembled WGS sequence"/>
</dbReference>
<evidence type="ECO:0000313" key="3">
    <source>
        <dbReference type="EMBL" id="PUV25841.1"/>
    </source>
</evidence>
<dbReference type="PROSITE" id="PS51257">
    <property type="entry name" value="PROKAR_LIPOPROTEIN"/>
    <property type="match status" value="1"/>
</dbReference>
<accession>A0A363NYU5</accession>
<dbReference type="GO" id="GO:0004175">
    <property type="term" value="F:endopeptidase activity"/>
    <property type="evidence" value="ECO:0007669"/>
    <property type="project" value="TreeGrafter"/>
</dbReference>
<evidence type="ECO:0000313" key="4">
    <source>
        <dbReference type="Proteomes" id="UP000250831"/>
    </source>
</evidence>
<dbReference type="PANTHER" id="PTHR32060">
    <property type="entry name" value="TAIL-SPECIFIC PROTEASE"/>
    <property type="match status" value="1"/>
</dbReference>
<evidence type="ECO:0000259" key="2">
    <source>
        <dbReference type="Pfam" id="PF03572"/>
    </source>
</evidence>
<dbReference type="InterPro" id="IPR005151">
    <property type="entry name" value="Tail-specific_protease"/>
</dbReference>
<dbReference type="Pfam" id="PF03572">
    <property type="entry name" value="Peptidase_S41"/>
    <property type="match status" value="1"/>
</dbReference>
<keyword evidence="1" id="KW-0732">Signal</keyword>
<keyword evidence="4" id="KW-1185">Reference proteome</keyword>
<evidence type="ECO:0000256" key="1">
    <source>
        <dbReference type="SAM" id="SignalP"/>
    </source>
</evidence>
<proteinExistence type="predicted"/>